<dbReference type="EMBL" id="ML004952">
    <property type="protein sequence ID" value="RKP21469.1"/>
    <property type="molecule type" value="Genomic_DNA"/>
</dbReference>
<gene>
    <name evidence="2" type="ORF">O9G_004369</name>
    <name evidence="3" type="ORF">ROZALSC1DRAFT_27132</name>
</gene>
<dbReference type="OrthoDB" id="10261522at2759"/>
<evidence type="ECO:0000313" key="4">
    <source>
        <dbReference type="Proteomes" id="UP000030755"/>
    </source>
</evidence>
<dbReference type="PROSITE" id="PS51462">
    <property type="entry name" value="NUDIX"/>
    <property type="match status" value="1"/>
</dbReference>
<evidence type="ECO:0000259" key="1">
    <source>
        <dbReference type="PROSITE" id="PS51462"/>
    </source>
</evidence>
<dbReference type="HOGENOM" id="CLU_048013_1_0_1"/>
<dbReference type="EMBL" id="KE560772">
    <property type="protein sequence ID" value="EPZ35712.1"/>
    <property type="molecule type" value="Genomic_DNA"/>
</dbReference>
<proteinExistence type="predicted"/>
<evidence type="ECO:0000313" key="5">
    <source>
        <dbReference type="Proteomes" id="UP000281549"/>
    </source>
</evidence>
<organism evidence="2 4">
    <name type="scientific">Rozella allomycis (strain CSF55)</name>
    <dbReference type="NCBI Taxonomy" id="988480"/>
    <lineage>
        <taxon>Eukaryota</taxon>
        <taxon>Fungi</taxon>
        <taxon>Fungi incertae sedis</taxon>
        <taxon>Cryptomycota</taxon>
        <taxon>Cryptomycota incertae sedis</taxon>
        <taxon>Rozella</taxon>
    </lineage>
</organism>
<feature type="domain" description="Nudix hydrolase" evidence="1">
    <location>
        <begin position="141"/>
        <end position="281"/>
    </location>
</feature>
<name>A0A075AZM6_ROZAC</name>
<dbReference type="GO" id="GO:0044715">
    <property type="term" value="F:8-oxo-dGDP phosphatase activity"/>
    <property type="evidence" value="ECO:0007669"/>
    <property type="project" value="UniProtKB-ARBA"/>
</dbReference>
<dbReference type="STRING" id="988480.A0A075AZM6"/>
<dbReference type="PANTHER" id="PTHR13622">
    <property type="entry name" value="THIAMIN PYROPHOSPHOKINASE"/>
    <property type="match status" value="1"/>
</dbReference>
<reference evidence="3" key="3">
    <citation type="submission" date="2018-08" db="EMBL/GenBank/DDBJ databases">
        <title>Leveraging single-cell genomics to expand the Fungal Tree of Life.</title>
        <authorList>
            <consortium name="DOE Joint Genome Institute"/>
            <person name="Ahrendt S.R."/>
            <person name="Quandt C.A."/>
            <person name="Ciobanu D."/>
            <person name="Clum A."/>
            <person name="Salamov A."/>
            <person name="Andreopoulos B."/>
            <person name="Cheng J.-F."/>
            <person name="Woyke T."/>
            <person name="Pelin A."/>
            <person name="Henrissat B."/>
            <person name="Reynolds N."/>
            <person name="Benny G.L."/>
            <person name="Smith M.E."/>
            <person name="James T.Y."/>
            <person name="Grigoriev I.V."/>
        </authorList>
    </citation>
    <scope>NUCLEOTIDE SEQUENCE</scope>
    <source>
        <strain evidence="3">CSF55</strain>
    </source>
</reference>
<dbReference type="PANTHER" id="PTHR13622:SF8">
    <property type="entry name" value="THIAMIN PYROPHOSPHOKINASE 1"/>
    <property type="match status" value="1"/>
</dbReference>
<protein>
    <submittedName>
        <fullName evidence="2">NUDIX hydrolase-like domain-containing protein</fullName>
    </submittedName>
</protein>
<accession>A0A075AZM6</accession>
<keyword evidence="4" id="KW-1185">Reference proteome</keyword>
<evidence type="ECO:0000313" key="2">
    <source>
        <dbReference type="EMBL" id="EPZ35712.1"/>
    </source>
</evidence>
<dbReference type="AlphaFoldDB" id="A0A075AZM6"/>
<dbReference type="FunFam" id="3.90.79.10:FF:000019">
    <property type="entry name" value="Thiamin pyrophosphokinase, putative"/>
    <property type="match status" value="1"/>
</dbReference>
<dbReference type="Proteomes" id="UP000281549">
    <property type="component" value="Unassembled WGS sequence"/>
</dbReference>
<sequence length="311" mass="35924">MQQQKYSFNFLADKLDNFPSEKYDKLIYPFYHNDILIGAVRDQTWRIIASNATKDLLTVFTFKENKITYVGLNLSEDLRALIHFCKEKQLFSVLDKWRNEEYIIYGQKCLSHNEDNNNYTKCLVNVGTVERSAVGLFGFKSYGVHLNAFFYSSDGECFMWIGQRSHTKDFYPNHYDQMVAGGLCVPLTPYQCLVKECKEEANLDVCSIGSDLKEVGTISYINSIEEGIYPETQYIFDLEIGDSFEPQNTDGEVSAFHCMPIRKFKPNCAAVIIDFCLRHGYLKAREIQNSESILKHIYCLNSPLDLINRLK</sequence>
<dbReference type="InterPro" id="IPR000086">
    <property type="entry name" value="NUDIX_hydrolase_dom"/>
</dbReference>
<dbReference type="SUPFAM" id="SSF55811">
    <property type="entry name" value="Nudix"/>
    <property type="match status" value="1"/>
</dbReference>
<dbReference type="CDD" id="cd03676">
    <property type="entry name" value="NUDIX_Tnr3_like"/>
    <property type="match status" value="1"/>
</dbReference>
<evidence type="ECO:0000313" key="3">
    <source>
        <dbReference type="EMBL" id="RKP21469.1"/>
    </source>
</evidence>
<dbReference type="InterPro" id="IPR015797">
    <property type="entry name" value="NUDIX_hydrolase-like_dom_sf"/>
</dbReference>
<reference evidence="2 4" key="1">
    <citation type="journal article" date="2013" name="Curr. Biol.">
        <title>Shared signatures of parasitism and phylogenomics unite Cryptomycota and microsporidia.</title>
        <authorList>
            <person name="James T.Y."/>
            <person name="Pelin A."/>
            <person name="Bonen L."/>
            <person name="Ahrendt S."/>
            <person name="Sain D."/>
            <person name="Corradi N."/>
            <person name="Stajich J.E."/>
        </authorList>
    </citation>
    <scope>NUCLEOTIDE SEQUENCE [LARGE SCALE GENOMIC DNA]</scope>
    <source>
        <strain evidence="2 4">CSF55</strain>
        <strain evidence="2 4">CSF55</strain>
    </source>
</reference>
<reference evidence="5" key="2">
    <citation type="journal article" date="2018" name="Nat. Microbiol.">
        <title>Leveraging single-cell genomics to expand the fungal tree of life.</title>
        <authorList>
            <person name="Ahrendt S.R."/>
            <person name="Quandt C.A."/>
            <person name="Ciobanu D."/>
            <person name="Clum A."/>
            <person name="Salamov A."/>
            <person name="Andreopoulos B."/>
            <person name="Cheng J.F."/>
            <person name="Woyke T."/>
            <person name="Pelin A."/>
            <person name="Henrissat B."/>
            <person name="Reynolds N.K."/>
            <person name="Benny G.L."/>
            <person name="Smith M.E."/>
            <person name="James T.Y."/>
            <person name="Grigoriev I.V."/>
        </authorList>
    </citation>
    <scope>NUCLEOTIDE SEQUENCE [LARGE SCALE GENOMIC DNA]</scope>
    <source>
        <strain evidence="5">CSF55</strain>
    </source>
</reference>
<dbReference type="Gene3D" id="3.90.79.10">
    <property type="entry name" value="Nucleoside Triphosphate Pyrophosphohydrolase"/>
    <property type="match status" value="1"/>
</dbReference>
<dbReference type="Proteomes" id="UP000030755">
    <property type="component" value="Unassembled WGS sequence"/>
</dbReference>
<dbReference type="OMA" id="GVQMLCY"/>
<keyword evidence="2" id="KW-0378">Hydrolase</keyword>